<keyword evidence="6" id="KW-1185">Reference proteome</keyword>
<organism evidence="5 6">
    <name type="scientific">Volvox africanus</name>
    <dbReference type="NCBI Taxonomy" id="51714"/>
    <lineage>
        <taxon>Eukaryota</taxon>
        <taxon>Viridiplantae</taxon>
        <taxon>Chlorophyta</taxon>
        <taxon>core chlorophytes</taxon>
        <taxon>Chlorophyceae</taxon>
        <taxon>CS clade</taxon>
        <taxon>Chlamydomonadales</taxon>
        <taxon>Volvocaceae</taxon>
        <taxon>Volvox</taxon>
    </lineage>
</organism>
<gene>
    <name evidence="5" type="ORF">Vafri_3965</name>
</gene>
<dbReference type="NCBIfam" id="TIGR00714">
    <property type="entry name" value="hscB"/>
    <property type="match status" value="1"/>
</dbReference>
<dbReference type="InterPro" id="IPR009073">
    <property type="entry name" value="HscB_oligo_C"/>
</dbReference>
<dbReference type="GO" id="GO:0051087">
    <property type="term" value="F:protein-folding chaperone binding"/>
    <property type="evidence" value="ECO:0007669"/>
    <property type="project" value="InterPro"/>
</dbReference>
<dbReference type="InterPro" id="IPR036386">
    <property type="entry name" value="HscB_C_sf"/>
</dbReference>
<protein>
    <recommendedName>
        <fullName evidence="4">J domain-containing protein</fullName>
    </recommendedName>
</protein>
<dbReference type="InterPro" id="IPR036869">
    <property type="entry name" value="J_dom_sf"/>
</dbReference>
<feature type="compositionally biased region" description="Basic and acidic residues" evidence="3">
    <location>
        <begin position="80"/>
        <end position="93"/>
    </location>
</feature>
<evidence type="ECO:0000313" key="5">
    <source>
        <dbReference type="EMBL" id="GIL47779.1"/>
    </source>
</evidence>
<comment type="similarity">
    <text evidence="1">Belongs to the HscB family.</text>
</comment>
<dbReference type="SUPFAM" id="SSF47144">
    <property type="entry name" value="HSC20 (HSCB), C-terminal oligomerisation domain"/>
    <property type="match status" value="1"/>
</dbReference>
<dbReference type="GO" id="GO:0001671">
    <property type="term" value="F:ATPase activator activity"/>
    <property type="evidence" value="ECO:0007669"/>
    <property type="project" value="InterPro"/>
</dbReference>
<comment type="caution">
    <text evidence="5">The sequence shown here is derived from an EMBL/GenBank/DDBJ whole genome shotgun (WGS) entry which is preliminary data.</text>
</comment>
<dbReference type="InterPro" id="IPR004640">
    <property type="entry name" value="HscB"/>
</dbReference>
<evidence type="ECO:0000256" key="3">
    <source>
        <dbReference type="SAM" id="MobiDB-lite"/>
    </source>
</evidence>
<dbReference type="GO" id="GO:0044571">
    <property type="term" value="P:[2Fe-2S] cluster assembly"/>
    <property type="evidence" value="ECO:0007669"/>
    <property type="project" value="InterPro"/>
</dbReference>
<name>A0A8J4AU66_9CHLO</name>
<dbReference type="Gene3D" id="1.20.1280.20">
    <property type="entry name" value="HscB, C-terminal domain"/>
    <property type="match status" value="1"/>
</dbReference>
<keyword evidence="2" id="KW-0143">Chaperone</keyword>
<dbReference type="Proteomes" id="UP000747399">
    <property type="component" value="Unassembled WGS sequence"/>
</dbReference>
<feature type="domain" description="J" evidence="4">
    <location>
        <begin position="139"/>
        <end position="212"/>
    </location>
</feature>
<dbReference type="AlphaFoldDB" id="A0A8J4AU66"/>
<evidence type="ECO:0000256" key="1">
    <source>
        <dbReference type="ARBA" id="ARBA00010476"/>
    </source>
</evidence>
<proteinExistence type="inferred from homology"/>
<dbReference type="Gene3D" id="1.10.287.110">
    <property type="entry name" value="DnaJ domain"/>
    <property type="match status" value="1"/>
</dbReference>
<dbReference type="SMART" id="SM00271">
    <property type="entry name" value="DnaJ"/>
    <property type="match status" value="1"/>
</dbReference>
<dbReference type="PROSITE" id="PS50076">
    <property type="entry name" value="DNAJ_2"/>
    <property type="match status" value="1"/>
</dbReference>
<dbReference type="EMBL" id="BNCO01000004">
    <property type="protein sequence ID" value="GIL47779.1"/>
    <property type="molecule type" value="Genomic_DNA"/>
</dbReference>
<sequence length="304" mass="34391">MTTRVLKSFICRRRTELSSLCDRVSPLAVGSLGDACQPLTSAPAHEQAADQALHFWTRRFGPNLSCSGWRSVHHDHQHCGDQKHLHRDERQHEGQGTSRRPLTLEEMEKACWSCDKLVKRGGLVCNGCETIQPPDETLNYFELFSLPETSFDINPRLLERRYKQLHWNLHPDKMGHKPTEEREFSAQQASIINLGYSILKSPLSRANYLLALRGISAGDNFEGTIEDPELLMEVMEAREEVEDTDDPAALSALLARNRQQQAGLVADLSKAFRADDMKAAVALTNQLQYVAKLEHEIIKKLPQL</sequence>
<dbReference type="PANTHER" id="PTHR14021:SF15">
    <property type="entry name" value="IRON-SULFUR CLUSTER CO-CHAPERONE PROTEIN HSCB"/>
    <property type="match status" value="1"/>
</dbReference>
<dbReference type="InterPro" id="IPR001623">
    <property type="entry name" value="DnaJ_domain"/>
</dbReference>
<dbReference type="GO" id="GO:0051259">
    <property type="term" value="P:protein complex oligomerization"/>
    <property type="evidence" value="ECO:0007669"/>
    <property type="project" value="InterPro"/>
</dbReference>
<accession>A0A8J4AU66</accession>
<dbReference type="PANTHER" id="PTHR14021">
    <property type="entry name" value="IRON-SULFUR CLUSTER CO-CHAPERONE PROTEIN HSCB"/>
    <property type="match status" value="1"/>
</dbReference>
<reference evidence="5" key="1">
    <citation type="journal article" date="2021" name="Proc. Natl. Acad. Sci. U.S.A.">
        <title>Three genomes in the algal genus Volvox reveal the fate of a haploid sex-determining region after a transition to homothallism.</title>
        <authorList>
            <person name="Yamamoto K."/>
            <person name="Hamaji T."/>
            <person name="Kawai-Toyooka H."/>
            <person name="Matsuzaki R."/>
            <person name="Takahashi F."/>
            <person name="Nishimura Y."/>
            <person name="Kawachi M."/>
            <person name="Noguchi H."/>
            <person name="Minakuchi Y."/>
            <person name="Umen J.G."/>
            <person name="Toyoda A."/>
            <person name="Nozaki H."/>
        </authorList>
    </citation>
    <scope>NUCLEOTIDE SEQUENCE</scope>
    <source>
        <strain evidence="5">NIES-3780</strain>
    </source>
</reference>
<evidence type="ECO:0000259" key="4">
    <source>
        <dbReference type="PROSITE" id="PS50076"/>
    </source>
</evidence>
<dbReference type="Pfam" id="PF07743">
    <property type="entry name" value="HSCB_C"/>
    <property type="match status" value="1"/>
</dbReference>
<evidence type="ECO:0000256" key="2">
    <source>
        <dbReference type="ARBA" id="ARBA00023186"/>
    </source>
</evidence>
<evidence type="ECO:0000313" key="6">
    <source>
        <dbReference type="Proteomes" id="UP000747399"/>
    </source>
</evidence>
<feature type="region of interest" description="Disordered" evidence="3">
    <location>
        <begin position="80"/>
        <end position="100"/>
    </location>
</feature>
<dbReference type="SUPFAM" id="SSF46565">
    <property type="entry name" value="Chaperone J-domain"/>
    <property type="match status" value="1"/>
</dbReference>